<proteinExistence type="predicted"/>
<sequence>MSNFQEVFMHRYGLVFTLVALLLPAAAHAGECPTAAKAEKGFMLLQVDAQSEFRRHQGPIVKIVNRYGAPSRQTVFSYRGLIDLSRMSAESQQAIYALSDLKDVFPLRKGARHKISFVPLNPEEPAEGQWTVELAVTGQETFKLEDCKYKIWKVRQTTKKGDDQVDVWTALYSPDLEATLAKVYGEGTPNEYTVRYERIRPLQQ</sequence>
<gene>
    <name evidence="2" type="ORF">PYH38_003422</name>
</gene>
<keyword evidence="3" id="KW-1185">Reference proteome</keyword>
<dbReference type="Proteomes" id="UP001235547">
    <property type="component" value="Chromosome 1"/>
</dbReference>
<evidence type="ECO:0008006" key="4">
    <source>
        <dbReference type="Google" id="ProtNLM"/>
    </source>
</evidence>
<reference evidence="2 3" key="1">
    <citation type="submission" date="2023-03" db="EMBL/GenBank/DDBJ databases">
        <authorList>
            <person name="Kaur S."/>
            <person name="Espinosa-Saiz D."/>
            <person name="Velazquez E."/>
            <person name="Menendez E."/>
            <person name="diCenzo G.C."/>
        </authorList>
    </citation>
    <scope>NUCLEOTIDE SEQUENCE [LARGE SCALE GENOMIC DNA]</scope>
    <source>
        <strain evidence="2 3">LMG 27395</strain>
    </source>
</reference>
<dbReference type="EMBL" id="CP120371">
    <property type="protein sequence ID" value="WEX85124.1"/>
    <property type="molecule type" value="Genomic_DNA"/>
</dbReference>
<organism evidence="2 3">
    <name type="scientific">Sinorhizobium numidicum</name>
    <dbReference type="NCBI Taxonomy" id="680248"/>
    <lineage>
        <taxon>Bacteria</taxon>
        <taxon>Pseudomonadati</taxon>
        <taxon>Pseudomonadota</taxon>
        <taxon>Alphaproteobacteria</taxon>
        <taxon>Hyphomicrobiales</taxon>
        <taxon>Rhizobiaceae</taxon>
        <taxon>Sinorhizobium/Ensifer group</taxon>
        <taxon>Sinorhizobium</taxon>
    </lineage>
</organism>
<protein>
    <recommendedName>
        <fullName evidence="4">DUF3859 domain-containing protein</fullName>
    </recommendedName>
</protein>
<evidence type="ECO:0000313" key="3">
    <source>
        <dbReference type="Proteomes" id="UP001235547"/>
    </source>
</evidence>
<feature type="chain" id="PRO_5047352096" description="DUF3859 domain-containing protein" evidence="1">
    <location>
        <begin position="30"/>
        <end position="204"/>
    </location>
</feature>
<evidence type="ECO:0000313" key="2">
    <source>
        <dbReference type="EMBL" id="WEX85124.1"/>
    </source>
</evidence>
<keyword evidence="1" id="KW-0732">Signal</keyword>
<feature type="signal peptide" evidence="1">
    <location>
        <begin position="1"/>
        <end position="29"/>
    </location>
</feature>
<name>A0ABY8D2M1_9HYPH</name>
<evidence type="ECO:0000256" key="1">
    <source>
        <dbReference type="SAM" id="SignalP"/>
    </source>
</evidence>
<accession>A0ABY8D2M1</accession>
<dbReference type="RefSeq" id="WP_280736038.1">
    <property type="nucleotide sequence ID" value="NZ_CP120368.1"/>
</dbReference>